<feature type="transmembrane region" description="Helical" evidence="9">
    <location>
        <begin position="89"/>
        <end position="109"/>
    </location>
</feature>
<dbReference type="PROSITE" id="PS50850">
    <property type="entry name" value="MFS"/>
    <property type="match status" value="1"/>
</dbReference>
<feature type="transmembrane region" description="Helical" evidence="9">
    <location>
        <begin position="196"/>
        <end position="217"/>
    </location>
</feature>
<dbReference type="GO" id="GO:0005351">
    <property type="term" value="F:carbohydrate:proton symporter activity"/>
    <property type="evidence" value="ECO:0007669"/>
    <property type="project" value="TreeGrafter"/>
</dbReference>
<dbReference type="EMBL" id="JAUKUD010000001">
    <property type="protein sequence ID" value="KAK0753704.1"/>
    <property type="molecule type" value="Genomic_DNA"/>
</dbReference>
<keyword evidence="4 9" id="KW-0812">Transmembrane</keyword>
<feature type="transmembrane region" description="Helical" evidence="9">
    <location>
        <begin position="417"/>
        <end position="436"/>
    </location>
</feature>
<feature type="domain" description="Major facilitator superfamily (MFS) profile" evidence="10">
    <location>
        <begin position="96"/>
        <end position="542"/>
    </location>
</feature>
<dbReference type="InterPro" id="IPR003663">
    <property type="entry name" value="Sugar/inositol_transpt"/>
</dbReference>
<dbReference type="AlphaFoldDB" id="A0AA40KC31"/>
<evidence type="ECO:0000256" key="9">
    <source>
        <dbReference type="SAM" id="Phobius"/>
    </source>
</evidence>
<dbReference type="InterPro" id="IPR005828">
    <property type="entry name" value="MFS_sugar_transport-like"/>
</dbReference>
<feature type="transmembrane region" description="Helical" evidence="9">
    <location>
        <begin position="171"/>
        <end position="190"/>
    </location>
</feature>
<dbReference type="Pfam" id="PF00083">
    <property type="entry name" value="Sugar_tr"/>
    <property type="match status" value="1"/>
</dbReference>
<evidence type="ECO:0000256" key="4">
    <source>
        <dbReference type="ARBA" id="ARBA00022692"/>
    </source>
</evidence>
<evidence type="ECO:0000256" key="7">
    <source>
        <dbReference type="RuleBase" id="RU003346"/>
    </source>
</evidence>
<feature type="transmembrane region" description="Helical" evidence="9">
    <location>
        <begin position="519"/>
        <end position="536"/>
    </location>
</feature>
<evidence type="ECO:0000313" key="11">
    <source>
        <dbReference type="EMBL" id="KAK0753704.1"/>
    </source>
</evidence>
<dbReference type="InterPro" id="IPR005829">
    <property type="entry name" value="Sugar_transporter_CS"/>
</dbReference>
<evidence type="ECO:0000256" key="1">
    <source>
        <dbReference type="ARBA" id="ARBA00004141"/>
    </source>
</evidence>
<sequence length="570" mass="62365">MSSCSSTSAPLLQRDSQSLTDTAPWNPDFGTFSTSLDPLLVPPADLVVLRVPTRSPPAGPKHLDRSNDGSSSDQTQSQDNLGFIETCKLYPAAIGWSAFVSLGIIMLAFDPQLLGNLYATPQFRKDFGYLYNGDYIISAPWQMGLSMGNPVGQVVGALVAGYPMEQYGRKLTFSACVLLTTGLICIQVFARSLEVLLVGELLGGLVLGCYAVIAPAYSSEVCPMAIRDILTSYVNLCFVMGQLLANIICAGTSRLDDHWAYSIPFAMQACLPGWWFWCITIIPGLFFIPESPWWLVRKGRLAEAETVLRRLASPKVDIQKNLLAIVETDGLEQKLEMGSTYRDCFKGVNRRRTEISIGVYCTQVLSGVCLISYAIYFFQLAGLPTEDAFSMGIGLLAVGFLGTVLSWPLILRYGRRTIYNTGLLCLIAMQLTIGILDCVPGHPTSVVWAQSYLMLLWNFCYDLSIGPVCFVIIAEASATRVRSKSIALATAAQGALGCIMTVAIPYLINPDQMDMRGKLGFFFAGSGGLCLVWAFLEVPETKGRTYEELDILFEREVKAREFAGYVVSAS</sequence>
<dbReference type="FunFam" id="1.20.1250.20:FF:000078">
    <property type="entry name" value="MFS maltose transporter, putative"/>
    <property type="match status" value="1"/>
</dbReference>
<dbReference type="NCBIfam" id="TIGR00879">
    <property type="entry name" value="SP"/>
    <property type="match status" value="1"/>
</dbReference>
<accession>A0AA40KC31</accession>
<comment type="similarity">
    <text evidence="2 7">Belongs to the major facilitator superfamily. Sugar transporter (TC 2.A.1.1) family.</text>
</comment>
<evidence type="ECO:0000256" key="6">
    <source>
        <dbReference type="ARBA" id="ARBA00023136"/>
    </source>
</evidence>
<evidence type="ECO:0000256" key="2">
    <source>
        <dbReference type="ARBA" id="ARBA00010992"/>
    </source>
</evidence>
<feature type="transmembrane region" description="Helical" evidence="9">
    <location>
        <begin position="388"/>
        <end position="410"/>
    </location>
</feature>
<dbReference type="GO" id="GO:0016020">
    <property type="term" value="C:membrane"/>
    <property type="evidence" value="ECO:0007669"/>
    <property type="project" value="UniProtKB-SubCell"/>
</dbReference>
<protein>
    <submittedName>
        <fullName evidence="11">Maltose permease</fullName>
    </submittedName>
</protein>
<keyword evidence="6 9" id="KW-0472">Membrane</keyword>
<feature type="transmembrane region" description="Helical" evidence="9">
    <location>
        <begin position="486"/>
        <end position="507"/>
    </location>
</feature>
<dbReference type="SUPFAM" id="SSF103473">
    <property type="entry name" value="MFS general substrate transporter"/>
    <property type="match status" value="1"/>
</dbReference>
<dbReference type="PANTHER" id="PTHR48022">
    <property type="entry name" value="PLASTIDIC GLUCOSE TRANSPORTER 4"/>
    <property type="match status" value="1"/>
</dbReference>
<gene>
    <name evidence="11" type="ORF">B0T18DRAFT_316497</name>
</gene>
<feature type="region of interest" description="Disordered" evidence="8">
    <location>
        <begin position="51"/>
        <end position="77"/>
    </location>
</feature>
<evidence type="ECO:0000313" key="12">
    <source>
        <dbReference type="Proteomes" id="UP001172155"/>
    </source>
</evidence>
<keyword evidence="5 9" id="KW-1133">Transmembrane helix</keyword>
<feature type="transmembrane region" description="Helical" evidence="9">
    <location>
        <begin position="456"/>
        <end position="474"/>
    </location>
</feature>
<reference evidence="11" key="1">
    <citation type="submission" date="2023-06" db="EMBL/GenBank/DDBJ databases">
        <title>Genome-scale phylogeny and comparative genomics of the fungal order Sordariales.</title>
        <authorList>
            <consortium name="Lawrence Berkeley National Laboratory"/>
            <person name="Hensen N."/>
            <person name="Bonometti L."/>
            <person name="Westerberg I."/>
            <person name="Brannstrom I.O."/>
            <person name="Guillou S."/>
            <person name="Cros-Aarteil S."/>
            <person name="Calhoun S."/>
            <person name="Haridas S."/>
            <person name="Kuo A."/>
            <person name="Mondo S."/>
            <person name="Pangilinan J."/>
            <person name="Riley R."/>
            <person name="LaButti K."/>
            <person name="Andreopoulos B."/>
            <person name="Lipzen A."/>
            <person name="Chen C."/>
            <person name="Yanf M."/>
            <person name="Daum C."/>
            <person name="Ng V."/>
            <person name="Clum A."/>
            <person name="Steindorff A."/>
            <person name="Ohm R."/>
            <person name="Martin F."/>
            <person name="Silar P."/>
            <person name="Natvig D."/>
            <person name="Lalanne C."/>
            <person name="Gautier V."/>
            <person name="Ament-velasquez S.L."/>
            <person name="Kruys A."/>
            <person name="Hutchinson M.I."/>
            <person name="Powell A.J."/>
            <person name="Barry K."/>
            <person name="Miller A.N."/>
            <person name="Grigoriev I.V."/>
            <person name="Debuchy R."/>
            <person name="Gladieux P."/>
            <person name="Thoren M.H."/>
            <person name="Johannesson H."/>
        </authorList>
    </citation>
    <scope>NUCLEOTIDE SEQUENCE</scope>
    <source>
        <strain evidence="11">SMH3187-1</strain>
    </source>
</reference>
<feature type="transmembrane region" description="Helical" evidence="9">
    <location>
        <begin position="355"/>
        <end position="376"/>
    </location>
</feature>
<dbReference type="Proteomes" id="UP001172155">
    <property type="component" value="Unassembled WGS sequence"/>
</dbReference>
<feature type="transmembrane region" description="Helical" evidence="9">
    <location>
        <begin position="265"/>
        <end position="288"/>
    </location>
</feature>
<feature type="compositionally biased region" description="Low complexity" evidence="8">
    <location>
        <begin position="68"/>
        <end position="77"/>
    </location>
</feature>
<dbReference type="Gene3D" id="1.20.1250.20">
    <property type="entry name" value="MFS general substrate transporter like domains"/>
    <property type="match status" value="1"/>
</dbReference>
<name>A0AA40KC31_9PEZI</name>
<dbReference type="PROSITE" id="PS00216">
    <property type="entry name" value="SUGAR_TRANSPORT_1"/>
    <property type="match status" value="1"/>
</dbReference>
<evidence type="ECO:0000259" key="10">
    <source>
        <dbReference type="PROSITE" id="PS50850"/>
    </source>
</evidence>
<feature type="region of interest" description="Disordered" evidence="8">
    <location>
        <begin position="1"/>
        <end position="24"/>
    </location>
</feature>
<evidence type="ECO:0000256" key="3">
    <source>
        <dbReference type="ARBA" id="ARBA00022448"/>
    </source>
</evidence>
<dbReference type="InterPro" id="IPR050360">
    <property type="entry name" value="MFS_Sugar_Transporters"/>
</dbReference>
<dbReference type="InterPro" id="IPR036259">
    <property type="entry name" value="MFS_trans_sf"/>
</dbReference>
<feature type="transmembrane region" description="Helical" evidence="9">
    <location>
        <begin position="229"/>
        <end position="253"/>
    </location>
</feature>
<dbReference type="PANTHER" id="PTHR48022:SF83">
    <property type="entry name" value="MAJOR FACILITATOR SUPERFAMILY (MFS) PROFILE DOMAIN-CONTAINING PROTEIN"/>
    <property type="match status" value="1"/>
</dbReference>
<feature type="compositionally biased region" description="Polar residues" evidence="8">
    <location>
        <begin position="1"/>
        <end position="23"/>
    </location>
</feature>
<evidence type="ECO:0000256" key="8">
    <source>
        <dbReference type="SAM" id="MobiDB-lite"/>
    </source>
</evidence>
<organism evidence="11 12">
    <name type="scientific">Schizothecium vesticola</name>
    <dbReference type="NCBI Taxonomy" id="314040"/>
    <lineage>
        <taxon>Eukaryota</taxon>
        <taxon>Fungi</taxon>
        <taxon>Dikarya</taxon>
        <taxon>Ascomycota</taxon>
        <taxon>Pezizomycotina</taxon>
        <taxon>Sordariomycetes</taxon>
        <taxon>Sordariomycetidae</taxon>
        <taxon>Sordariales</taxon>
        <taxon>Schizotheciaceae</taxon>
        <taxon>Schizothecium</taxon>
    </lineage>
</organism>
<proteinExistence type="inferred from homology"/>
<keyword evidence="3 7" id="KW-0813">Transport</keyword>
<dbReference type="InterPro" id="IPR020846">
    <property type="entry name" value="MFS_dom"/>
</dbReference>
<comment type="subcellular location">
    <subcellularLocation>
        <location evidence="1">Membrane</location>
        <topology evidence="1">Multi-pass membrane protein</topology>
    </subcellularLocation>
</comment>
<evidence type="ECO:0000256" key="5">
    <source>
        <dbReference type="ARBA" id="ARBA00022989"/>
    </source>
</evidence>
<comment type="caution">
    <text evidence="11">The sequence shown here is derived from an EMBL/GenBank/DDBJ whole genome shotgun (WGS) entry which is preliminary data.</text>
</comment>
<keyword evidence="12" id="KW-1185">Reference proteome</keyword>